<organism evidence="1 2">
    <name type="scientific">Pseudomonas japonica</name>
    <dbReference type="NCBI Taxonomy" id="256466"/>
    <lineage>
        <taxon>Bacteria</taxon>
        <taxon>Pseudomonadati</taxon>
        <taxon>Pseudomonadota</taxon>
        <taxon>Gammaproteobacteria</taxon>
        <taxon>Pseudomonadales</taxon>
        <taxon>Pseudomonadaceae</taxon>
        <taxon>Pseudomonas</taxon>
    </lineage>
</organism>
<dbReference type="EMBL" id="FZOL01000031">
    <property type="protein sequence ID" value="SNT24294.1"/>
    <property type="molecule type" value="Genomic_DNA"/>
</dbReference>
<sequence>MAGHFILRNIALVDLFAAQSPPLAAIKGVTQHANIGWGITPRTALRNALNGANIGDRSQLPPHFYLMISNVVGQPARERYLRVCGWGESLERPAAPGLGLRALTPAAAAAFAAGNPNDALALQALHGNVSVEIYYMAKTEVDGARSMELSLSP</sequence>
<reference evidence="2" key="1">
    <citation type="submission" date="2017-06" db="EMBL/GenBank/DDBJ databases">
        <authorList>
            <person name="Varghese N."/>
            <person name="Submissions S."/>
        </authorList>
    </citation>
    <scope>NUCLEOTIDE SEQUENCE [LARGE SCALE GENOMIC DNA]</scope>
    <source>
        <strain evidence="2">DSM 22348</strain>
    </source>
</reference>
<dbReference type="OrthoDB" id="4339874at2"/>
<dbReference type="Proteomes" id="UP000198407">
    <property type="component" value="Unassembled WGS sequence"/>
</dbReference>
<dbReference type="AlphaFoldDB" id="A0A239L426"/>
<gene>
    <name evidence="1" type="ORF">SAMN05444352_1312</name>
</gene>
<keyword evidence="2" id="KW-1185">Reference proteome</keyword>
<proteinExistence type="predicted"/>
<name>A0A239L426_9PSED</name>
<evidence type="ECO:0000313" key="2">
    <source>
        <dbReference type="Proteomes" id="UP000198407"/>
    </source>
</evidence>
<evidence type="ECO:0000313" key="1">
    <source>
        <dbReference type="EMBL" id="SNT24294.1"/>
    </source>
</evidence>
<dbReference type="RefSeq" id="WP_042130259.1">
    <property type="nucleotide sequence ID" value="NZ_FZOL01000031.1"/>
</dbReference>
<accession>A0A239L426</accession>
<protein>
    <submittedName>
        <fullName evidence="1">Uncharacterized protein</fullName>
    </submittedName>
</protein>